<comment type="caution">
    <text evidence="2">The sequence shown here is derived from an EMBL/GenBank/DDBJ whole genome shotgun (WGS) entry which is preliminary data.</text>
</comment>
<feature type="region of interest" description="Disordered" evidence="1">
    <location>
        <begin position="148"/>
        <end position="231"/>
    </location>
</feature>
<evidence type="ECO:0000313" key="2">
    <source>
        <dbReference type="EMBL" id="POR31727.1"/>
    </source>
</evidence>
<protein>
    <submittedName>
        <fullName evidence="2">Uncharacterized protein</fullName>
    </submittedName>
</protein>
<name>A0A2S4KNF6_9HYPO</name>
<sequence>QSLLLSSLVFASARASSRVSFSLHPRAVYTEQSFSQRAKRPSRCFIVTRLELGPVHPNSPFPVSTNKQTPPTTSIMTDAELDRDWQPNGRRPQSTIARSFSQELMDIFRIENSLTDLDQQVDTRRQNVGKTNQELADIEARIREMEERLRRSQHSRPGIQTIAPQSSSSSSQNRVDALPPPPKDDGKSRSRPGTARAAQQAPSSGNMPPTPGASEGEYYVVTRADLDDAPR</sequence>
<accession>A0A2S4KNF6</accession>
<dbReference type="AlphaFoldDB" id="A0A2S4KNF6"/>
<evidence type="ECO:0000256" key="1">
    <source>
        <dbReference type="SAM" id="MobiDB-lite"/>
    </source>
</evidence>
<proteinExistence type="predicted"/>
<dbReference type="Proteomes" id="UP000237481">
    <property type="component" value="Unassembled WGS sequence"/>
</dbReference>
<reference evidence="2 3" key="1">
    <citation type="submission" date="2018-01" db="EMBL/GenBank/DDBJ databases">
        <title>Harnessing the power of phylogenomics to disentangle the directionality and signatures of interkingdom host jumping in the parasitic fungal genus Tolypocladium.</title>
        <authorList>
            <person name="Quandt C.A."/>
            <person name="Patterson W."/>
            <person name="Spatafora J.W."/>
        </authorList>
    </citation>
    <scope>NUCLEOTIDE SEQUENCE [LARGE SCALE GENOMIC DNA]</scope>
    <source>
        <strain evidence="2 3">NRBC 100945</strain>
    </source>
</reference>
<dbReference type="OrthoDB" id="5408734at2759"/>
<evidence type="ECO:0000313" key="3">
    <source>
        <dbReference type="Proteomes" id="UP000237481"/>
    </source>
</evidence>
<dbReference type="EMBL" id="PKSG01001006">
    <property type="protein sequence ID" value="POR31727.1"/>
    <property type="molecule type" value="Genomic_DNA"/>
</dbReference>
<gene>
    <name evidence="2" type="ORF">TPAR_08045</name>
</gene>
<organism evidence="2 3">
    <name type="scientific">Tolypocladium paradoxum</name>
    <dbReference type="NCBI Taxonomy" id="94208"/>
    <lineage>
        <taxon>Eukaryota</taxon>
        <taxon>Fungi</taxon>
        <taxon>Dikarya</taxon>
        <taxon>Ascomycota</taxon>
        <taxon>Pezizomycotina</taxon>
        <taxon>Sordariomycetes</taxon>
        <taxon>Hypocreomycetidae</taxon>
        <taxon>Hypocreales</taxon>
        <taxon>Ophiocordycipitaceae</taxon>
        <taxon>Tolypocladium</taxon>
    </lineage>
</organism>
<feature type="non-terminal residue" evidence="2">
    <location>
        <position position="1"/>
    </location>
</feature>
<keyword evidence="3" id="KW-1185">Reference proteome</keyword>